<accession>A0A3P3ZMH9</accession>
<proteinExistence type="predicted"/>
<dbReference type="AlphaFoldDB" id="A0A3P3ZMH9"/>
<evidence type="ECO:0000313" key="1">
    <source>
        <dbReference type="EMBL" id="VAY87389.1"/>
    </source>
</evidence>
<sequence>MATNQGVVGSNPAGRAKQSMGYAEMLSPLFFPAVINVPISGEFSTSILNLPMPKGRGF</sequence>
<protein>
    <submittedName>
        <fullName evidence="1">Uncharacterized protein</fullName>
    </submittedName>
</protein>
<organism evidence="1">
    <name type="scientific">mine drainage metagenome</name>
    <dbReference type="NCBI Taxonomy" id="410659"/>
    <lineage>
        <taxon>unclassified sequences</taxon>
        <taxon>metagenomes</taxon>
        <taxon>ecological metagenomes</taxon>
    </lineage>
</organism>
<reference evidence="1" key="1">
    <citation type="submission" date="2018-10" db="EMBL/GenBank/DDBJ databases">
        <authorList>
            <person name="Plewniak F."/>
        </authorList>
    </citation>
    <scope>NUCLEOTIDE SEQUENCE</scope>
</reference>
<gene>
    <name evidence="1" type="ORF">CARN8_2040001</name>
</gene>
<name>A0A3P3ZMH9_9ZZZZ</name>
<dbReference type="EMBL" id="UOYP01000118">
    <property type="protein sequence ID" value="VAY87389.1"/>
    <property type="molecule type" value="Genomic_DNA"/>
</dbReference>